<dbReference type="InterPro" id="IPR018702">
    <property type="entry name" value="DUF2207"/>
</dbReference>
<feature type="signal peptide" evidence="3">
    <location>
        <begin position="1"/>
        <end position="27"/>
    </location>
</feature>
<reference evidence="6 7" key="1">
    <citation type="submission" date="2018-09" db="EMBL/GenBank/DDBJ databases">
        <title>Novel species of Cryobacterium.</title>
        <authorList>
            <person name="Liu Q."/>
            <person name="Xin Y.-H."/>
        </authorList>
    </citation>
    <scope>NUCLEOTIDE SEQUENCE [LARGE SCALE GENOMIC DNA]</scope>
    <source>
        <strain evidence="6 7">Hh39</strain>
    </source>
</reference>
<feature type="transmembrane region" description="Helical" evidence="2">
    <location>
        <begin position="420"/>
        <end position="441"/>
    </location>
</feature>
<evidence type="ECO:0000259" key="4">
    <source>
        <dbReference type="Pfam" id="PF09972"/>
    </source>
</evidence>
<feature type="domain" description="DUF2207" evidence="4">
    <location>
        <begin position="52"/>
        <end position="229"/>
    </location>
</feature>
<evidence type="ECO:0000313" key="6">
    <source>
        <dbReference type="EMBL" id="RJT87382.1"/>
    </source>
</evidence>
<organism evidence="6 7">
    <name type="scientific">Cryobacterium melibiosiphilum</name>
    <dbReference type="NCBI Taxonomy" id="995039"/>
    <lineage>
        <taxon>Bacteria</taxon>
        <taxon>Bacillati</taxon>
        <taxon>Actinomycetota</taxon>
        <taxon>Actinomycetes</taxon>
        <taxon>Micrococcales</taxon>
        <taxon>Microbacteriaceae</taxon>
        <taxon>Cryobacterium</taxon>
    </lineage>
</organism>
<keyword evidence="7" id="KW-1185">Reference proteome</keyword>
<dbReference type="Pfam" id="PF20990">
    <property type="entry name" value="DUF2207_C"/>
    <property type="match status" value="1"/>
</dbReference>
<feature type="compositionally biased region" description="Gly residues" evidence="1">
    <location>
        <begin position="604"/>
        <end position="621"/>
    </location>
</feature>
<evidence type="ECO:0000256" key="2">
    <source>
        <dbReference type="SAM" id="Phobius"/>
    </source>
</evidence>
<name>A0A3A5MD30_9MICO</name>
<accession>A0A3A5MD30</accession>
<evidence type="ECO:0000256" key="3">
    <source>
        <dbReference type="SAM" id="SignalP"/>
    </source>
</evidence>
<keyword evidence="2" id="KW-0812">Transmembrane</keyword>
<feature type="domain" description="Predicted membrane protein YciQ-like C-terminal" evidence="5">
    <location>
        <begin position="288"/>
        <end position="506"/>
    </location>
</feature>
<protein>
    <submittedName>
        <fullName evidence="6">DUF2207 domain-containing protein</fullName>
    </submittedName>
</protein>
<gene>
    <name evidence="6" type="ORF">D6T64_15220</name>
</gene>
<comment type="caution">
    <text evidence="6">The sequence shown here is derived from an EMBL/GenBank/DDBJ whole genome shotgun (WGS) entry which is preliminary data.</text>
</comment>
<dbReference type="EMBL" id="QZVS01000090">
    <property type="protein sequence ID" value="RJT87382.1"/>
    <property type="molecule type" value="Genomic_DNA"/>
</dbReference>
<feature type="chain" id="PRO_5017364050" evidence="3">
    <location>
        <begin position="28"/>
        <end position="621"/>
    </location>
</feature>
<dbReference type="Proteomes" id="UP000272015">
    <property type="component" value="Unassembled WGS sequence"/>
</dbReference>
<keyword evidence="2" id="KW-0472">Membrane</keyword>
<dbReference type="InterPro" id="IPR048389">
    <property type="entry name" value="YciQ-like_C"/>
</dbReference>
<feature type="transmembrane region" description="Helical" evidence="2">
    <location>
        <begin position="246"/>
        <end position="267"/>
    </location>
</feature>
<dbReference type="RefSeq" id="WP_119975527.1">
    <property type="nucleotide sequence ID" value="NZ_JBHSQA010000003.1"/>
</dbReference>
<dbReference type="OrthoDB" id="4973253at2"/>
<dbReference type="AlphaFoldDB" id="A0A3A5MD30"/>
<evidence type="ECO:0000313" key="7">
    <source>
        <dbReference type="Proteomes" id="UP000272015"/>
    </source>
</evidence>
<feature type="transmembrane region" description="Helical" evidence="2">
    <location>
        <begin position="447"/>
        <end position="467"/>
    </location>
</feature>
<sequence length="621" mass="64812">MRRPIRLVIAVALVCAALVAVPTAASADVDDFTFDSWHSEFELGITAEGYSTLNTVETIVARFPESDQNHGLNRAIPTHYEGDPTGLEIESVTDENGVPRDFETESADDDLELLVISDDDFVHGAQTYVITYSQTHVVLNPDDSDQQEFYWDVNGTGFTQPIAEISATVTLDDEIADSFTGNTACYRGAQGSTRGCGTLDLSEADAATSVTVAATDLAPRETLTIVAEFAADTFTPRDDSFTATPFPGIAAGAALLALLVMIGAIIARATAWRHAPGRPTIIAEYLPPRGVNLLQASDVAGGTTKAMAALFLSLAVRGNLRVIETEPIGTKAGAKKKAGAVKASATPHYALELRSSDGIDETERGILNLLFPGMAPGGRRDLQAKDAKLTAALLKVTAFVRRGMLTAGYRTQPGGALRTWLLVLGCVFGGVAAIASFIAGVTEIGGAWPIVTVIVGILTAITTVVVAGSVRPLTATGAELRDYLKGLKLYIALAEVDRLRVLQSPEGALRSPGRPRPGFDGGSDPSRVLKLYERVLPYAVLFGQEKEWSSVLGEYYQGAETQPDWYVGSGSFNALYFAAGIGAFSATTTAAWSGSAASSSSSGMSGGSAGGGGGGGGGGGN</sequence>
<dbReference type="Pfam" id="PF09972">
    <property type="entry name" value="DUF2207"/>
    <property type="match status" value="1"/>
</dbReference>
<keyword evidence="3" id="KW-0732">Signal</keyword>
<proteinExistence type="predicted"/>
<evidence type="ECO:0000259" key="5">
    <source>
        <dbReference type="Pfam" id="PF20990"/>
    </source>
</evidence>
<keyword evidence="2" id="KW-1133">Transmembrane helix</keyword>
<feature type="region of interest" description="Disordered" evidence="1">
    <location>
        <begin position="595"/>
        <end position="621"/>
    </location>
</feature>
<evidence type="ECO:0000256" key="1">
    <source>
        <dbReference type="SAM" id="MobiDB-lite"/>
    </source>
</evidence>